<evidence type="ECO:0000256" key="2">
    <source>
        <dbReference type="ARBA" id="ARBA00022448"/>
    </source>
</evidence>
<comment type="caution">
    <text evidence="4">The sequence shown here is derived from an EMBL/GenBank/DDBJ whole genome shotgun (WGS) entry which is preliminary data.</text>
</comment>
<gene>
    <name evidence="4" type="ORF">EFK07_13090</name>
</gene>
<keyword evidence="3" id="KW-0732">Signal</keyword>
<keyword evidence="2" id="KW-0813">Transport</keyword>
<protein>
    <submittedName>
        <fullName evidence="4">OprD family porin</fullName>
    </submittedName>
</protein>
<dbReference type="InterPro" id="IPR023614">
    <property type="entry name" value="Porin_dom_sf"/>
</dbReference>
<dbReference type="PANTHER" id="PTHR34596">
    <property type="entry name" value="CHITOPORIN"/>
    <property type="match status" value="1"/>
</dbReference>
<name>A0A3M8TDM7_PSEPU</name>
<dbReference type="InterPro" id="IPR005318">
    <property type="entry name" value="OM_porin_bac"/>
</dbReference>
<evidence type="ECO:0000256" key="3">
    <source>
        <dbReference type="ARBA" id="ARBA00022729"/>
    </source>
</evidence>
<dbReference type="EMBL" id="RJAI01000028">
    <property type="protein sequence ID" value="RNF88822.1"/>
    <property type="molecule type" value="Genomic_DNA"/>
</dbReference>
<evidence type="ECO:0000313" key="4">
    <source>
        <dbReference type="EMBL" id="RNF88822.1"/>
    </source>
</evidence>
<dbReference type="Pfam" id="PF03573">
    <property type="entry name" value="OprD"/>
    <property type="match status" value="1"/>
</dbReference>
<comment type="similarity">
    <text evidence="1">Belongs to the outer membrane porin (Opr) (TC 1.B.25) family.</text>
</comment>
<organism evidence="4 5">
    <name type="scientific">Pseudomonas putida</name>
    <name type="common">Arthrobacter siderocapsulatus</name>
    <dbReference type="NCBI Taxonomy" id="303"/>
    <lineage>
        <taxon>Bacteria</taxon>
        <taxon>Pseudomonadati</taxon>
        <taxon>Pseudomonadota</taxon>
        <taxon>Gammaproteobacteria</taxon>
        <taxon>Pseudomonadales</taxon>
        <taxon>Pseudomonadaceae</taxon>
        <taxon>Pseudomonas</taxon>
    </lineage>
</organism>
<dbReference type="PANTHER" id="PTHR34596:SF2">
    <property type="entry name" value="CHITOPORIN"/>
    <property type="match status" value="1"/>
</dbReference>
<evidence type="ECO:0000313" key="5">
    <source>
        <dbReference type="Proteomes" id="UP000278162"/>
    </source>
</evidence>
<dbReference type="AlphaFoldDB" id="A0A3M8TDM7"/>
<dbReference type="Gene3D" id="2.40.160.10">
    <property type="entry name" value="Porin"/>
    <property type="match status" value="1"/>
</dbReference>
<reference evidence="4 5" key="1">
    <citation type="submission" date="2018-10" db="EMBL/GenBank/DDBJ databases">
        <title>An outbreak of IMP-63 producing strain in France.</title>
        <authorList>
            <person name="Bour M."/>
            <person name="Liapis E."/>
            <person name="Plesiat P."/>
        </authorList>
    </citation>
    <scope>NUCLEOTIDE SEQUENCE [LARGE SCALE GENOMIC DNA]</scope>
    <source>
        <strain evidence="4 5">12917</strain>
    </source>
</reference>
<accession>A0A3M8TDM7</accession>
<dbReference type="GO" id="GO:0015288">
    <property type="term" value="F:porin activity"/>
    <property type="evidence" value="ECO:0007669"/>
    <property type="project" value="TreeGrafter"/>
</dbReference>
<evidence type="ECO:0000256" key="1">
    <source>
        <dbReference type="ARBA" id="ARBA00009075"/>
    </source>
</evidence>
<sequence>MTFKPRSNKPCTSMARAWWRSASGNSTKHRPQSVPGWAEPVIRRAWRRPGPADLESKPTITRHSFTHLPTHRSGTRMKTTYAVTVLALLPWLAQAEPSAQSQAKGFVEDSTLDALYRNFYFHRNFVNRPAGTQNYAEEWAHALILNYRSGYTTGTVGFGVDLQEYLAQNLDGGPGRVGSGLMPVGSDGHPQAFQQRFNPVVKMRISNTVLKYGSQQPDNPVFNYSDSRLLPQSYTGFSLQSNEVKQVLLDAGYFTSGSSRVDQDHDSAIGLTFTNSNASIDARSARYAGIVYKPMNELSLLAYGSELEDIWHQYYVGATYATPIGNGLAWDTTFNLYRTLSSGAEKAGSISNTTWSLASGLKFGAHRIGLAFQQVQGDEAFDHQGTPGQYGRLWLANSVQYSDFNGPNEKSAQLRYDYDFAAQGIPGLSLMARYVRGWDIDGTKANSFYANRYGDDVKHWERDIDLKYVVQSGTAKGLSMQVRYATARGSSANALSDLNELRVITSYPLKIF</sequence>
<dbReference type="Proteomes" id="UP000278162">
    <property type="component" value="Unassembled WGS sequence"/>
</dbReference>
<proteinExistence type="inferred from homology"/>
<dbReference type="GO" id="GO:0016020">
    <property type="term" value="C:membrane"/>
    <property type="evidence" value="ECO:0007669"/>
    <property type="project" value="InterPro"/>
</dbReference>